<organism evidence="1 2">
    <name type="scientific">Apis cerana cerana</name>
    <name type="common">Oriental honeybee</name>
    <dbReference type="NCBI Taxonomy" id="94128"/>
    <lineage>
        <taxon>Eukaryota</taxon>
        <taxon>Metazoa</taxon>
        <taxon>Ecdysozoa</taxon>
        <taxon>Arthropoda</taxon>
        <taxon>Hexapoda</taxon>
        <taxon>Insecta</taxon>
        <taxon>Pterygota</taxon>
        <taxon>Neoptera</taxon>
        <taxon>Endopterygota</taxon>
        <taxon>Hymenoptera</taxon>
        <taxon>Apocrita</taxon>
        <taxon>Aculeata</taxon>
        <taxon>Apoidea</taxon>
        <taxon>Anthophila</taxon>
        <taxon>Apidae</taxon>
        <taxon>Apis</taxon>
    </lineage>
</organism>
<reference evidence="1 2" key="1">
    <citation type="submission" date="2014-07" db="EMBL/GenBank/DDBJ databases">
        <title>Genomic and transcriptomic analysis on Apis cerana provide comprehensive insights into honey bee biology.</title>
        <authorList>
            <person name="Diao Q."/>
            <person name="Sun L."/>
            <person name="Zheng H."/>
            <person name="Zheng H."/>
            <person name="Xu S."/>
            <person name="Wang S."/>
            <person name="Zeng Z."/>
            <person name="Hu F."/>
            <person name="Su S."/>
            <person name="Wu J."/>
        </authorList>
    </citation>
    <scope>NUCLEOTIDE SEQUENCE [LARGE SCALE GENOMIC DNA]</scope>
    <source>
        <tissue evidence="1">Pupae without intestine</tissue>
    </source>
</reference>
<name>A0A2A3ERK3_APICC</name>
<sequence length="57" mass="5593">MPGPGCDKCAGDVINAKNVNVVTNASVAIPDAVTNAAVNLVDNVVARVASANLQAGC</sequence>
<proteinExistence type="predicted"/>
<gene>
    <name evidence="1" type="ORF">APICC_00056</name>
</gene>
<evidence type="ECO:0000313" key="2">
    <source>
        <dbReference type="Proteomes" id="UP000242457"/>
    </source>
</evidence>
<dbReference type="Proteomes" id="UP000242457">
    <property type="component" value="Unassembled WGS sequence"/>
</dbReference>
<dbReference type="AlphaFoldDB" id="A0A2A3ERK3"/>
<accession>A0A2A3ERK3</accession>
<dbReference type="EMBL" id="KZ288192">
    <property type="protein sequence ID" value="PBC34395.1"/>
    <property type="molecule type" value="Genomic_DNA"/>
</dbReference>
<keyword evidence="2" id="KW-1185">Reference proteome</keyword>
<evidence type="ECO:0000313" key="1">
    <source>
        <dbReference type="EMBL" id="PBC34395.1"/>
    </source>
</evidence>
<protein>
    <submittedName>
        <fullName evidence="1">Uncharacterized protein</fullName>
    </submittedName>
</protein>